<evidence type="ECO:0000313" key="3">
    <source>
        <dbReference type="Proteomes" id="UP000297245"/>
    </source>
</evidence>
<keyword evidence="1" id="KW-0472">Membrane</keyword>
<evidence type="ECO:0000256" key="1">
    <source>
        <dbReference type="SAM" id="Phobius"/>
    </source>
</evidence>
<keyword evidence="3" id="KW-1185">Reference proteome</keyword>
<keyword evidence="1" id="KW-0812">Transmembrane</keyword>
<proteinExistence type="predicted"/>
<accession>A0A4V4HF70</accession>
<reference evidence="2 3" key="1">
    <citation type="journal article" date="2019" name="Nat. Ecol. Evol.">
        <title>Megaphylogeny resolves global patterns of mushroom evolution.</title>
        <authorList>
            <person name="Varga T."/>
            <person name="Krizsan K."/>
            <person name="Foldi C."/>
            <person name="Dima B."/>
            <person name="Sanchez-Garcia M."/>
            <person name="Sanchez-Ramirez S."/>
            <person name="Szollosi G.J."/>
            <person name="Szarkandi J.G."/>
            <person name="Papp V."/>
            <person name="Albert L."/>
            <person name="Andreopoulos W."/>
            <person name="Angelini C."/>
            <person name="Antonin V."/>
            <person name="Barry K.W."/>
            <person name="Bougher N.L."/>
            <person name="Buchanan P."/>
            <person name="Buyck B."/>
            <person name="Bense V."/>
            <person name="Catcheside P."/>
            <person name="Chovatia M."/>
            <person name="Cooper J."/>
            <person name="Damon W."/>
            <person name="Desjardin D."/>
            <person name="Finy P."/>
            <person name="Geml J."/>
            <person name="Haridas S."/>
            <person name="Hughes K."/>
            <person name="Justo A."/>
            <person name="Karasinski D."/>
            <person name="Kautmanova I."/>
            <person name="Kiss B."/>
            <person name="Kocsube S."/>
            <person name="Kotiranta H."/>
            <person name="LaButti K.M."/>
            <person name="Lechner B.E."/>
            <person name="Liimatainen K."/>
            <person name="Lipzen A."/>
            <person name="Lukacs Z."/>
            <person name="Mihaltcheva S."/>
            <person name="Morgado L.N."/>
            <person name="Niskanen T."/>
            <person name="Noordeloos M.E."/>
            <person name="Ohm R.A."/>
            <person name="Ortiz-Santana B."/>
            <person name="Ovrebo C."/>
            <person name="Racz N."/>
            <person name="Riley R."/>
            <person name="Savchenko A."/>
            <person name="Shiryaev A."/>
            <person name="Soop K."/>
            <person name="Spirin V."/>
            <person name="Szebenyi C."/>
            <person name="Tomsovsky M."/>
            <person name="Tulloss R.E."/>
            <person name="Uehling J."/>
            <person name="Grigoriev I.V."/>
            <person name="Vagvolgyi C."/>
            <person name="Papp T."/>
            <person name="Martin F.M."/>
            <person name="Miettinen O."/>
            <person name="Hibbett D.S."/>
            <person name="Nagy L.G."/>
        </authorList>
    </citation>
    <scope>NUCLEOTIDE SEQUENCE [LARGE SCALE GENOMIC DNA]</scope>
    <source>
        <strain evidence="2 3">CBS 962.96</strain>
    </source>
</reference>
<dbReference type="OrthoDB" id="409173at2759"/>
<dbReference type="EMBL" id="ML179240">
    <property type="protein sequence ID" value="THU93745.1"/>
    <property type="molecule type" value="Genomic_DNA"/>
</dbReference>
<organism evidence="2 3">
    <name type="scientific">Dendrothele bispora (strain CBS 962.96)</name>
    <dbReference type="NCBI Taxonomy" id="1314807"/>
    <lineage>
        <taxon>Eukaryota</taxon>
        <taxon>Fungi</taxon>
        <taxon>Dikarya</taxon>
        <taxon>Basidiomycota</taxon>
        <taxon>Agaricomycotina</taxon>
        <taxon>Agaricomycetes</taxon>
        <taxon>Agaricomycetidae</taxon>
        <taxon>Agaricales</taxon>
        <taxon>Agaricales incertae sedis</taxon>
        <taxon>Dendrothele</taxon>
    </lineage>
</organism>
<evidence type="ECO:0000313" key="2">
    <source>
        <dbReference type="EMBL" id="THU93745.1"/>
    </source>
</evidence>
<dbReference type="AlphaFoldDB" id="A0A4V4HF70"/>
<keyword evidence="1" id="KW-1133">Transmembrane helix</keyword>
<protein>
    <submittedName>
        <fullName evidence="2">Uncharacterized protein</fullName>
    </submittedName>
</protein>
<feature type="transmembrane region" description="Helical" evidence="1">
    <location>
        <begin position="7"/>
        <end position="32"/>
    </location>
</feature>
<sequence>YYGTVDIIMSLLGFAVVIDSLILILASVVFFYGHVDGAADVDLFDTYDLIEELVESGMCAFLEPWPQMQRLRKRFQDH</sequence>
<gene>
    <name evidence="2" type="ORF">K435DRAFT_669594</name>
</gene>
<name>A0A4V4HF70_DENBC</name>
<dbReference type="Proteomes" id="UP000297245">
    <property type="component" value="Unassembled WGS sequence"/>
</dbReference>
<feature type="non-terminal residue" evidence="2">
    <location>
        <position position="1"/>
    </location>
</feature>